<keyword evidence="3" id="KW-1185">Reference proteome</keyword>
<reference evidence="2 3" key="1">
    <citation type="journal article" date="2011" name="J. Bacteriol.">
        <title>Genome of Ochrobactrum anthropi ATCC 49188 T, a versatile opportunistic pathogen and symbiont of several eukaryotic hosts.</title>
        <authorList>
            <person name="Chain P.S."/>
            <person name="Lang D.M."/>
            <person name="Comerci D.J."/>
            <person name="Malfatti S.A."/>
            <person name="Vergez L.M."/>
            <person name="Shin M."/>
            <person name="Ugalde R.A."/>
            <person name="Garcia E."/>
            <person name="Tolmasky M.E."/>
        </authorList>
    </citation>
    <scope>NUCLEOTIDE SEQUENCE [LARGE SCALE GENOMIC DNA]</scope>
    <source>
        <strain evidence="3">ATCC 49188 / DSM 6882 / CCUG 24695 / JCM 21032 / LMG 3331 / NBRC 15819 / NCTC 12168 / Alc 37</strain>
    </source>
</reference>
<evidence type="ECO:0000313" key="2">
    <source>
        <dbReference type="EMBL" id="ABS12937.1"/>
    </source>
</evidence>
<dbReference type="Proteomes" id="UP000002301">
    <property type="component" value="Chromosome 1"/>
</dbReference>
<feature type="transmembrane region" description="Helical" evidence="1">
    <location>
        <begin position="12"/>
        <end position="32"/>
    </location>
</feature>
<proteinExistence type="predicted"/>
<keyword evidence="1" id="KW-0812">Transmembrane</keyword>
<keyword evidence="1" id="KW-1133">Transmembrane helix</keyword>
<dbReference type="HOGENOM" id="CLU_3170908_0_0_5"/>
<dbReference type="RefSeq" id="WP_011982396.1">
    <property type="nucleotide sequence ID" value="NC_009667.1"/>
</dbReference>
<sequence length="47" mass="5206">MSRYPDPTPLIWLSFVGLATLFALAGGALFYLSYHLIRAVLFYVGAL</sequence>
<accession>A6WVD3</accession>
<evidence type="ECO:0000256" key="1">
    <source>
        <dbReference type="SAM" id="Phobius"/>
    </source>
</evidence>
<dbReference type="KEGG" id="oan:Oant_0206"/>
<dbReference type="EMBL" id="CP000758">
    <property type="protein sequence ID" value="ABS12937.1"/>
    <property type="molecule type" value="Genomic_DNA"/>
</dbReference>
<dbReference type="AlphaFoldDB" id="A6WVD3"/>
<organism evidence="2 3">
    <name type="scientific">Brucella anthropi (strain ATCC 49188 / DSM 6882 / CCUG 24695 / JCM 21032 / LMG 3331 / NBRC 15819 / NCTC 12168 / Alc 37)</name>
    <name type="common">Ochrobactrum anthropi</name>
    <dbReference type="NCBI Taxonomy" id="439375"/>
    <lineage>
        <taxon>Bacteria</taxon>
        <taxon>Pseudomonadati</taxon>
        <taxon>Pseudomonadota</taxon>
        <taxon>Alphaproteobacteria</taxon>
        <taxon>Hyphomicrobiales</taxon>
        <taxon>Brucellaceae</taxon>
        <taxon>Brucella/Ochrobactrum group</taxon>
        <taxon>Brucella</taxon>
    </lineage>
</organism>
<name>A6WVD3_BRUA4</name>
<keyword evidence="1" id="KW-0472">Membrane</keyword>
<evidence type="ECO:0000313" key="3">
    <source>
        <dbReference type="Proteomes" id="UP000002301"/>
    </source>
</evidence>
<protein>
    <submittedName>
        <fullName evidence="2">Uncharacterized protein</fullName>
    </submittedName>
</protein>
<gene>
    <name evidence="2" type="ordered locus">Oant_0206</name>
</gene>